<dbReference type="Proteomes" id="UP001597452">
    <property type="component" value="Unassembled WGS sequence"/>
</dbReference>
<reference evidence="3" key="1">
    <citation type="journal article" date="2019" name="Int. J. Syst. Evol. Microbiol.">
        <title>The Global Catalogue of Microorganisms (GCM) 10K type strain sequencing project: providing services to taxonomists for standard genome sequencing and annotation.</title>
        <authorList>
            <consortium name="The Broad Institute Genomics Platform"/>
            <consortium name="The Broad Institute Genome Sequencing Center for Infectious Disease"/>
            <person name="Wu L."/>
            <person name="Ma J."/>
        </authorList>
    </citation>
    <scope>NUCLEOTIDE SEQUENCE [LARGE SCALE GENOMIC DNA]</scope>
    <source>
        <strain evidence="3">TISTR 1571</strain>
    </source>
</reference>
<dbReference type="PROSITE" id="PS51257">
    <property type="entry name" value="PROKAR_LIPOPROTEIN"/>
    <property type="match status" value="1"/>
</dbReference>
<feature type="signal peptide" evidence="1">
    <location>
        <begin position="1"/>
        <end position="23"/>
    </location>
</feature>
<protein>
    <submittedName>
        <fullName evidence="2">Uncharacterized protein</fullName>
    </submittedName>
</protein>
<keyword evidence="3" id="KW-1185">Reference proteome</keyword>
<evidence type="ECO:0000256" key="1">
    <source>
        <dbReference type="SAM" id="SignalP"/>
    </source>
</evidence>
<dbReference type="EMBL" id="JBHUMZ010000016">
    <property type="protein sequence ID" value="MFD2638213.1"/>
    <property type="molecule type" value="Genomic_DNA"/>
</dbReference>
<accession>A0ABW5Q8B3</accession>
<proteinExistence type="predicted"/>
<organism evidence="2 3">
    <name type="scientific">Piscibacillus salipiscarius</name>
    <dbReference type="NCBI Taxonomy" id="299480"/>
    <lineage>
        <taxon>Bacteria</taxon>
        <taxon>Bacillati</taxon>
        <taxon>Bacillota</taxon>
        <taxon>Bacilli</taxon>
        <taxon>Bacillales</taxon>
        <taxon>Bacillaceae</taxon>
        <taxon>Piscibacillus</taxon>
    </lineage>
</organism>
<gene>
    <name evidence="2" type="ORF">ACFSW4_05010</name>
</gene>
<name>A0ABW5Q8B3_9BACI</name>
<evidence type="ECO:0000313" key="3">
    <source>
        <dbReference type="Proteomes" id="UP001597452"/>
    </source>
</evidence>
<keyword evidence="1" id="KW-0732">Signal</keyword>
<sequence length="128" mass="14706">MKCLSIMTIITLLLITQGCSNQAESLPEPEATIQVQNDSTLQFNRVEMKLYQEDHFVAGQNGMYADGSIISNGDTLRFEYFEEDPIKFNAETKIELTLYNDKQIVDQRNYNINFNQSKEINLEVKDEG</sequence>
<feature type="chain" id="PRO_5045222578" evidence="1">
    <location>
        <begin position="24"/>
        <end position="128"/>
    </location>
</feature>
<evidence type="ECO:0000313" key="2">
    <source>
        <dbReference type="EMBL" id="MFD2638213.1"/>
    </source>
</evidence>
<dbReference type="RefSeq" id="WP_054751572.1">
    <property type="nucleotide sequence ID" value="NZ_JBHUMZ010000016.1"/>
</dbReference>
<comment type="caution">
    <text evidence="2">The sequence shown here is derived from an EMBL/GenBank/DDBJ whole genome shotgun (WGS) entry which is preliminary data.</text>
</comment>